<feature type="compositionally biased region" description="Basic and acidic residues" evidence="1">
    <location>
        <begin position="45"/>
        <end position="55"/>
    </location>
</feature>
<dbReference type="Proteomes" id="UP000803844">
    <property type="component" value="Unassembled WGS sequence"/>
</dbReference>
<protein>
    <submittedName>
        <fullName evidence="2">Uncharacterized protein</fullName>
    </submittedName>
</protein>
<name>A0A9P4Y844_CRYP1</name>
<feature type="compositionally biased region" description="Polar residues" evidence="1">
    <location>
        <begin position="105"/>
        <end position="127"/>
    </location>
</feature>
<sequence>MSDPQQHPPPITGSTPSSPAKDQQMSSIATPPAPGPAAANMAPHQEMDDQRRVPAETETAASSTQQLLPGKMKTPSASPFALLPDETKTLSMSRFDLLPDERKTPSISSFNLLPDQMTTPSAASGFSLQPDERKTPSASRFAPQLAARKPHARDNETTRQAADADDKESARPPQPDTASKTIEEAAETLAALVERPESTIADDSSTLAGSDAEREDDEAAYCTPTGIMSLDGQLEHPSAGDSQSLAGSKRAAPSPPASDSPVQAKKNKTAPPHAEPSTIASTGKITDIPHCESVPDGMVEDVRGFWSVKATMTDTAFHAERKKLLDRILIAAPISSSKAMKEMREQLIRWAVSNRETVVRIMDLADRVVRKITSQAIEEPAGREGSVEGASPAPPGIRRSARVKADRERTTATAPEGSQARQDRGGSRDPLLD</sequence>
<organism evidence="2 3">
    <name type="scientific">Cryphonectria parasitica (strain ATCC 38755 / EP155)</name>
    <dbReference type="NCBI Taxonomy" id="660469"/>
    <lineage>
        <taxon>Eukaryota</taxon>
        <taxon>Fungi</taxon>
        <taxon>Dikarya</taxon>
        <taxon>Ascomycota</taxon>
        <taxon>Pezizomycotina</taxon>
        <taxon>Sordariomycetes</taxon>
        <taxon>Sordariomycetidae</taxon>
        <taxon>Diaporthales</taxon>
        <taxon>Cryphonectriaceae</taxon>
        <taxon>Cryphonectria-Endothia species complex</taxon>
        <taxon>Cryphonectria</taxon>
    </lineage>
</organism>
<evidence type="ECO:0000313" key="2">
    <source>
        <dbReference type="EMBL" id="KAF3768205.1"/>
    </source>
</evidence>
<feature type="region of interest" description="Disordered" evidence="1">
    <location>
        <begin position="379"/>
        <end position="433"/>
    </location>
</feature>
<feature type="region of interest" description="Disordered" evidence="1">
    <location>
        <begin position="100"/>
        <end position="292"/>
    </location>
</feature>
<dbReference type="AlphaFoldDB" id="A0A9P4Y844"/>
<evidence type="ECO:0000313" key="3">
    <source>
        <dbReference type="Proteomes" id="UP000803844"/>
    </source>
</evidence>
<reference evidence="2" key="1">
    <citation type="journal article" date="2020" name="Phytopathology">
        <title>Genome sequence of the chestnut blight fungus Cryphonectria parasitica EP155: A fundamental resource for an archetypical invasive plant pathogen.</title>
        <authorList>
            <person name="Crouch J.A."/>
            <person name="Dawe A."/>
            <person name="Aerts A."/>
            <person name="Barry K."/>
            <person name="Churchill A.C.L."/>
            <person name="Grimwood J."/>
            <person name="Hillman B."/>
            <person name="Milgroom M.G."/>
            <person name="Pangilinan J."/>
            <person name="Smith M."/>
            <person name="Salamov A."/>
            <person name="Schmutz J."/>
            <person name="Yadav J."/>
            <person name="Grigoriev I.V."/>
            <person name="Nuss D."/>
        </authorList>
    </citation>
    <scope>NUCLEOTIDE SEQUENCE</scope>
    <source>
        <strain evidence="2">EP155</strain>
    </source>
</reference>
<dbReference type="RefSeq" id="XP_040779166.1">
    <property type="nucleotide sequence ID" value="XM_040920131.1"/>
</dbReference>
<dbReference type="EMBL" id="MU032345">
    <property type="protein sequence ID" value="KAF3768205.1"/>
    <property type="molecule type" value="Genomic_DNA"/>
</dbReference>
<feature type="compositionally biased region" description="Basic and acidic residues" evidence="1">
    <location>
        <begin position="152"/>
        <end position="170"/>
    </location>
</feature>
<feature type="compositionally biased region" description="Pro residues" evidence="1">
    <location>
        <begin position="1"/>
        <end position="11"/>
    </location>
</feature>
<evidence type="ECO:0000256" key="1">
    <source>
        <dbReference type="SAM" id="MobiDB-lite"/>
    </source>
</evidence>
<proteinExistence type="predicted"/>
<gene>
    <name evidence="2" type="ORF">M406DRAFT_326806</name>
</gene>
<accession>A0A9P4Y844</accession>
<dbReference type="GeneID" id="63837260"/>
<keyword evidence="3" id="KW-1185">Reference proteome</keyword>
<comment type="caution">
    <text evidence="2">The sequence shown here is derived from an EMBL/GenBank/DDBJ whole genome shotgun (WGS) entry which is preliminary data.</text>
</comment>
<feature type="region of interest" description="Disordered" evidence="1">
    <location>
        <begin position="1"/>
        <end position="85"/>
    </location>
</feature>
<feature type="compositionally biased region" description="Basic and acidic residues" evidence="1">
    <location>
        <begin position="421"/>
        <end position="433"/>
    </location>
</feature>